<dbReference type="SUPFAM" id="SSF56672">
    <property type="entry name" value="DNA/RNA polymerases"/>
    <property type="match status" value="1"/>
</dbReference>
<organism evidence="3">
    <name type="scientific">Tanacetum cinerariifolium</name>
    <name type="common">Dalmatian daisy</name>
    <name type="synonym">Chrysanthemum cinerariifolium</name>
    <dbReference type="NCBI Taxonomy" id="118510"/>
    <lineage>
        <taxon>Eukaryota</taxon>
        <taxon>Viridiplantae</taxon>
        <taxon>Streptophyta</taxon>
        <taxon>Embryophyta</taxon>
        <taxon>Tracheophyta</taxon>
        <taxon>Spermatophyta</taxon>
        <taxon>Magnoliopsida</taxon>
        <taxon>eudicotyledons</taxon>
        <taxon>Gunneridae</taxon>
        <taxon>Pentapetalae</taxon>
        <taxon>asterids</taxon>
        <taxon>campanulids</taxon>
        <taxon>Asterales</taxon>
        <taxon>Asteraceae</taxon>
        <taxon>Asteroideae</taxon>
        <taxon>Anthemideae</taxon>
        <taxon>Anthemidinae</taxon>
        <taxon>Tanacetum</taxon>
    </lineage>
</organism>
<dbReference type="EMBL" id="BKCJ010002271">
    <property type="protein sequence ID" value="GEU47433.1"/>
    <property type="molecule type" value="Genomic_DNA"/>
</dbReference>
<dbReference type="InterPro" id="IPR041577">
    <property type="entry name" value="RT_RNaseH_2"/>
</dbReference>
<dbReference type="PANTHER" id="PTHR34072">
    <property type="entry name" value="ENZYMATIC POLYPROTEIN-RELATED"/>
    <property type="match status" value="1"/>
</dbReference>
<dbReference type="PROSITE" id="PS50158">
    <property type="entry name" value="ZF_CCHC"/>
    <property type="match status" value="1"/>
</dbReference>
<dbReference type="Pfam" id="PF17919">
    <property type="entry name" value="RT_RNaseH_2"/>
    <property type="match status" value="1"/>
</dbReference>
<evidence type="ECO:0000313" key="3">
    <source>
        <dbReference type="EMBL" id="GEU47433.1"/>
    </source>
</evidence>
<dbReference type="InterPro" id="IPR005162">
    <property type="entry name" value="Retrotrans_gag_dom"/>
</dbReference>
<dbReference type="Pfam" id="PF03732">
    <property type="entry name" value="Retrotrans_gag"/>
    <property type="match status" value="1"/>
</dbReference>
<protein>
    <recommendedName>
        <fullName evidence="2">CCHC-type domain-containing protein</fullName>
    </recommendedName>
</protein>
<keyword evidence="1" id="KW-0479">Metal-binding</keyword>
<sequence>MPPKRISQTNPQPTLTQEDVDQLVRDGIETAIRAERERVKMEATRARGPAGGPAAAPMARECSFTGFIKCGPTQFHGTEGVVGLVRCFKKMENTFKISECAEGKKVKFDTATLHSQALTWWNSQVATLGREVANGRPWTEVKQMMTDKFCLTEEVQRLEDELRPLKLRDMNIDAYTERMGHKANDCRSKNVASGATVQSNIVCYECEERGHKSRACSKKADRRGGNVQGQAYVIRDAEHNQGPNVVMAAHTERFNELALLCPDVVPNEKKKVELYINGLPEIIKGETNSSRPATLNEAVRMAHALMEERVHKSRACPKKADRRGGNMQGQAYVIRDAEHNQGLNVVTGMFLLNNCYATMLFDSGADKSFMDIKFSHLIDIKPVKLNSSYEVELANKTLGVKSDSSVSRLKVISCIKARKYIERGSLLFIAQVTEKEPTKKQLHVIDSNGVHVDPAKVEAIRNWSAPTTPMEKNKKYEWGMEEEEAFQTLKQKLCSAYILALTEGTENFIEYCDASLKGFGVVLMQREKKELNMSQRRWIELLRDYDCEIRYHLMDSIEKLAQQYLKEIVYRRGVPVSIISDRESLFTSRF</sequence>
<dbReference type="Gene3D" id="4.10.60.10">
    <property type="entry name" value="Zinc finger, CCHC-type"/>
    <property type="match status" value="1"/>
</dbReference>
<evidence type="ECO:0000256" key="1">
    <source>
        <dbReference type="PROSITE-ProRule" id="PRU00047"/>
    </source>
</evidence>
<dbReference type="GO" id="GO:0008270">
    <property type="term" value="F:zinc ion binding"/>
    <property type="evidence" value="ECO:0007669"/>
    <property type="project" value="UniProtKB-KW"/>
</dbReference>
<name>A0A6L2KD87_TANCI</name>
<proteinExistence type="predicted"/>
<gene>
    <name evidence="3" type="ORF">Tci_019411</name>
</gene>
<dbReference type="PANTHER" id="PTHR34072:SF52">
    <property type="entry name" value="RIBONUCLEASE H"/>
    <property type="match status" value="1"/>
</dbReference>
<comment type="caution">
    <text evidence="3">The sequence shown here is derived from an EMBL/GenBank/DDBJ whole genome shotgun (WGS) entry which is preliminary data.</text>
</comment>
<dbReference type="AlphaFoldDB" id="A0A6L2KD87"/>
<dbReference type="GO" id="GO:0003676">
    <property type="term" value="F:nucleic acid binding"/>
    <property type="evidence" value="ECO:0007669"/>
    <property type="project" value="InterPro"/>
</dbReference>
<feature type="domain" description="CCHC-type" evidence="2">
    <location>
        <begin position="203"/>
        <end position="218"/>
    </location>
</feature>
<dbReference type="Pfam" id="PF08284">
    <property type="entry name" value="RVP_2"/>
    <property type="match status" value="1"/>
</dbReference>
<keyword evidence="1" id="KW-0863">Zinc-finger</keyword>
<dbReference type="InterPro" id="IPR043502">
    <property type="entry name" value="DNA/RNA_pol_sf"/>
</dbReference>
<dbReference type="InterPro" id="IPR001878">
    <property type="entry name" value="Znf_CCHC"/>
</dbReference>
<keyword evidence="1" id="KW-0862">Zinc</keyword>
<accession>A0A6L2KD87</accession>
<reference evidence="3" key="1">
    <citation type="journal article" date="2019" name="Sci. Rep.">
        <title>Draft genome of Tanacetum cinerariifolium, the natural source of mosquito coil.</title>
        <authorList>
            <person name="Yamashiro T."/>
            <person name="Shiraishi A."/>
            <person name="Satake H."/>
            <person name="Nakayama K."/>
        </authorList>
    </citation>
    <scope>NUCLEOTIDE SEQUENCE</scope>
</reference>
<evidence type="ECO:0000259" key="2">
    <source>
        <dbReference type="PROSITE" id="PS50158"/>
    </source>
</evidence>